<dbReference type="RefSeq" id="WP_303701869.1">
    <property type="nucleotide sequence ID" value="NZ_VSIV01000307.1"/>
</dbReference>
<dbReference type="InterPro" id="IPR012188">
    <property type="entry name" value="ME_PTA"/>
</dbReference>
<dbReference type="InterPro" id="IPR012302">
    <property type="entry name" value="Malic_NAD-bd"/>
</dbReference>
<dbReference type="GO" id="GO:0016746">
    <property type="term" value="F:acyltransferase activity"/>
    <property type="evidence" value="ECO:0007669"/>
    <property type="project" value="InterPro"/>
</dbReference>
<evidence type="ECO:0000256" key="5">
    <source>
        <dbReference type="ARBA" id="ARBA00022723"/>
    </source>
</evidence>
<comment type="similarity">
    <text evidence="3">In the N-terminal section; belongs to the malic enzymes family.</text>
</comment>
<dbReference type="SMART" id="SM01274">
    <property type="entry name" value="malic"/>
    <property type="match status" value="1"/>
</dbReference>
<evidence type="ECO:0000256" key="1">
    <source>
        <dbReference type="ARBA" id="ARBA00001936"/>
    </source>
</evidence>
<evidence type="ECO:0000259" key="12">
    <source>
        <dbReference type="SMART" id="SM01274"/>
    </source>
</evidence>
<dbReference type="InterPro" id="IPR036291">
    <property type="entry name" value="NAD(P)-bd_dom_sf"/>
</dbReference>
<evidence type="ECO:0000313" key="14">
    <source>
        <dbReference type="Proteomes" id="UP000323337"/>
    </source>
</evidence>
<organism evidence="13 14">
    <name type="scientific">Flexistipes sinusarabici</name>
    <dbReference type="NCBI Taxonomy" id="2352"/>
    <lineage>
        <taxon>Bacteria</taxon>
        <taxon>Pseudomonadati</taxon>
        <taxon>Deferribacterota</taxon>
        <taxon>Deferribacteres</taxon>
        <taxon>Deferribacterales</taxon>
        <taxon>Flexistipitaceae</taxon>
        <taxon>Flexistipes</taxon>
    </lineage>
</organism>
<evidence type="ECO:0000256" key="7">
    <source>
        <dbReference type="ARBA" id="ARBA00023268"/>
    </source>
</evidence>
<feature type="binding site" evidence="10">
    <location>
        <position position="292"/>
    </location>
    <ligand>
        <name>a divalent metal cation</name>
        <dbReference type="ChEBI" id="CHEBI:60240"/>
    </ligand>
</feature>
<dbReference type="Pfam" id="PF03949">
    <property type="entry name" value="Malic_M"/>
    <property type="match status" value="1"/>
</dbReference>
<accession>A0A5D0MMB8</accession>
<dbReference type="GO" id="GO:0006108">
    <property type="term" value="P:malate metabolic process"/>
    <property type="evidence" value="ECO:0007669"/>
    <property type="project" value="InterPro"/>
</dbReference>
<dbReference type="InterPro" id="IPR051674">
    <property type="entry name" value="Malate_Decarboxylase"/>
</dbReference>
<comment type="cofactor">
    <cofactor evidence="1">
        <name>Mn(2+)</name>
        <dbReference type="ChEBI" id="CHEBI:29035"/>
    </cofactor>
</comment>
<dbReference type="SUPFAM" id="SSF53223">
    <property type="entry name" value="Aminoacid dehydrogenase-like, N-terminal domain"/>
    <property type="match status" value="1"/>
</dbReference>
<evidence type="ECO:0000256" key="2">
    <source>
        <dbReference type="ARBA" id="ARBA00001946"/>
    </source>
</evidence>
<dbReference type="SUPFAM" id="SSF53659">
    <property type="entry name" value="Isocitrate/Isopropylmalate dehydrogenase-like"/>
    <property type="match status" value="1"/>
</dbReference>
<evidence type="ECO:0000313" key="13">
    <source>
        <dbReference type="EMBL" id="TYB32611.1"/>
    </source>
</evidence>
<dbReference type="Gene3D" id="3.40.50.720">
    <property type="entry name" value="NAD(P)-binding Rossmann-like Domain"/>
    <property type="match status" value="1"/>
</dbReference>
<keyword evidence="10" id="KW-0521">NADP</keyword>
<protein>
    <submittedName>
        <fullName evidence="13">NADP-dependent malic enzyme</fullName>
    </submittedName>
</protein>
<sequence length="766" mass="84686">MEMEKKGKVTKEEALEYHMGHRHGKIEVVATKPCFTQRELSLAYSPGVSYPCLEIENDPEKVFDYTAKGNLVAVISNGTAVLGLGNIGAAAGKPVMEGKGVLFKRFADVDVFDIEVNSQNPDEVIKAAELIEPTFGGINLEDIKAPDCFYIEETLRERLNIPVFHDDQHGTAIIALAALLNATEIVKKEISKLKVVINGAGASAIAIAKLIISTGINKENVIMCDSKGIIYQGRTEGMNKYKEEFAVDTDKRTLLEAMDGADVFLGLSVKGAVTKEMVKMMNRNPIIMAMANPDPEITPEEVEEVRGDAIMATGRSDYPNQVNNVLGFPFIFRGALDVRATAINEEMKLAAAKALAELARQDVPESVCKAYGLEKIEFGKEYIIPKPFDPRVLTTVAPAVAKTAMETGVARVEIKDWDKYKDVLESRLSIAKEFTRQIINKARFNPKKIVMAEGNYEKILRASQKIAEEGFATPVILGDEAEIKELANINNINLEDCEIVDPAKSDKLDEYAEQLFNQRQRKGMTKVEAKRRLIRITNYYGSMMVLNGEADCMLTGFSRSYPESVKPFLETVPLQKDYNVPSGSYFMVFKENIVLCADTTVNIDPDAEQLAEIALQSTETWKKFDTDAKIAMLSFTNFGSVRIPRTKKVSDAMKMVKEKHPELIIDGDMQADTATYPPISQDAFPFSAIQGDANTLVFPNLEAGNIAYKLLYRLGGGTAIGPILQGFCKSVHVLQRGSDVNEIVNMAAIAVVDAHYKEQYKNEICK</sequence>
<dbReference type="PIRSF" id="PIRSF036684">
    <property type="entry name" value="ME_PTA"/>
    <property type="match status" value="1"/>
</dbReference>
<dbReference type="InterPro" id="IPR042113">
    <property type="entry name" value="P_AcTrfase_dom1"/>
</dbReference>
<dbReference type="SUPFAM" id="SSF51735">
    <property type="entry name" value="NAD(P)-binding Rossmann-fold domains"/>
    <property type="match status" value="1"/>
</dbReference>
<dbReference type="GO" id="GO:0051287">
    <property type="term" value="F:NAD binding"/>
    <property type="evidence" value="ECO:0007669"/>
    <property type="project" value="InterPro"/>
</dbReference>
<feature type="binding site" evidence="10">
    <location>
        <position position="167"/>
    </location>
    <ligand>
        <name>a divalent metal cation</name>
        <dbReference type="ChEBI" id="CHEBI:60240"/>
    </ligand>
</feature>
<dbReference type="FunFam" id="3.40.50.720:FF:000095">
    <property type="entry name" value="NADP-dependent malic enzyme"/>
    <property type="match status" value="1"/>
</dbReference>
<dbReference type="PROSITE" id="PS00331">
    <property type="entry name" value="MALIC_ENZYMES"/>
    <property type="match status" value="1"/>
</dbReference>
<feature type="active site" description="Proton acceptor" evidence="8">
    <location>
        <position position="99"/>
    </location>
</feature>
<dbReference type="PANTHER" id="PTHR43237:SF4">
    <property type="entry name" value="NADP-DEPENDENT MALIC ENZYME"/>
    <property type="match status" value="1"/>
</dbReference>
<evidence type="ECO:0000256" key="4">
    <source>
        <dbReference type="ARBA" id="ARBA00008756"/>
    </source>
</evidence>
<feature type="domain" description="Malic enzyme N-terminal" evidence="12">
    <location>
        <begin position="23"/>
        <end position="156"/>
    </location>
</feature>
<dbReference type="InterPro" id="IPR012301">
    <property type="entry name" value="Malic_N_dom"/>
</dbReference>
<dbReference type="GO" id="GO:0004470">
    <property type="term" value="F:malic enzyme activity"/>
    <property type="evidence" value="ECO:0007669"/>
    <property type="project" value="InterPro"/>
</dbReference>
<dbReference type="Gene3D" id="3.40.50.10380">
    <property type="entry name" value="Malic enzyme, N-terminal domain"/>
    <property type="match status" value="1"/>
</dbReference>
<dbReference type="SMART" id="SM00919">
    <property type="entry name" value="Malic_M"/>
    <property type="match status" value="1"/>
</dbReference>
<dbReference type="Pfam" id="PF00390">
    <property type="entry name" value="malic"/>
    <property type="match status" value="1"/>
</dbReference>
<dbReference type="Pfam" id="PF01515">
    <property type="entry name" value="PTA_PTB"/>
    <property type="match status" value="1"/>
</dbReference>
<dbReference type="InterPro" id="IPR042112">
    <property type="entry name" value="P_AcTrfase_dom2"/>
</dbReference>
<feature type="domain" description="Malic enzyme NAD-binding" evidence="11">
    <location>
        <begin position="168"/>
        <end position="405"/>
    </location>
</feature>
<name>A0A5D0MMB8_FLESI</name>
<dbReference type="InterPro" id="IPR015884">
    <property type="entry name" value="Malic_enzyme_CS"/>
</dbReference>
<dbReference type="InterPro" id="IPR002505">
    <property type="entry name" value="PTA_PTB"/>
</dbReference>
<dbReference type="InterPro" id="IPR046346">
    <property type="entry name" value="Aminoacid_DH-like_N_sf"/>
</dbReference>
<keyword evidence="7" id="KW-0511">Multifunctional enzyme</keyword>
<dbReference type="Proteomes" id="UP000323337">
    <property type="component" value="Unassembled WGS sequence"/>
</dbReference>
<feature type="binding site" evidence="9">
    <location>
        <position position="141"/>
    </location>
    <ligand>
        <name>a divalent metal cation</name>
        <dbReference type="ChEBI" id="CHEBI:60240"/>
    </ligand>
</feature>
<gene>
    <name evidence="13" type="ORF">FXF49_10595</name>
</gene>
<dbReference type="AlphaFoldDB" id="A0A5D0MMB8"/>
<evidence type="ECO:0000256" key="9">
    <source>
        <dbReference type="PIRSR" id="PIRSR036684-2"/>
    </source>
</evidence>
<keyword evidence="5 9" id="KW-0479">Metal-binding</keyword>
<dbReference type="InterPro" id="IPR045213">
    <property type="entry name" value="Malic_NAD-bd_bact_type"/>
</dbReference>
<evidence type="ECO:0000256" key="3">
    <source>
        <dbReference type="ARBA" id="ARBA00007686"/>
    </source>
</evidence>
<dbReference type="PANTHER" id="PTHR43237">
    <property type="entry name" value="NADP-DEPENDENT MALIC ENZYME"/>
    <property type="match status" value="1"/>
</dbReference>
<dbReference type="GO" id="GO:0046872">
    <property type="term" value="F:metal ion binding"/>
    <property type="evidence" value="ECO:0007669"/>
    <property type="project" value="UniProtKB-KW"/>
</dbReference>
<dbReference type="GO" id="GO:0016616">
    <property type="term" value="F:oxidoreductase activity, acting on the CH-OH group of donors, NAD or NADP as acceptor"/>
    <property type="evidence" value="ECO:0007669"/>
    <property type="project" value="InterPro"/>
</dbReference>
<dbReference type="InterPro" id="IPR037062">
    <property type="entry name" value="Malic_N_dom_sf"/>
</dbReference>
<reference evidence="13 14" key="1">
    <citation type="submission" date="2019-08" db="EMBL/GenBank/DDBJ databases">
        <title>Genomic characterization of a novel candidate phylum (ARYD3) from a high temperature, high salinity tertiary oil reservoir in north central Oklahoma, USA.</title>
        <authorList>
            <person name="Youssef N.H."/>
            <person name="Yadav A."/>
            <person name="Elshahed M.S."/>
        </authorList>
    </citation>
    <scope>NUCLEOTIDE SEQUENCE [LARGE SCALE GENOMIC DNA]</scope>
    <source>
        <strain evidence="13">ARYD1</strain>
    </source>
</reference>
<dbReference type="Gene3D" id="3.40.50.10950">
    <property type="match status" value="1"/>
</dbReference>
<dbReference type="CDD" id="cd05311">
    <property type="entry name" value="NAD_bind_2_malic_enz"/>
    <property type="match status" value="1"/>
</dbReference>
<evidence type="ECO:0000256" key="10">
    <source>
        <dbReference type="PIRSR" id="PIRSR036684-3"/>
    </source>
</evidence>
<evidence type="ECO:0000256" key="8">
    <source>
        <dbReference type="PIRSR" id="PIRSR036684-1"/>
    </source>
</evidence>
<evidence type="ECO:0000259" key="11">
    <source>
        <dbReference type="SMART" id="SM00919"/>
    </source>
</evidence>
<dbReference type="Gene3D" id="3.40.50.10750">
    <property type="entry name" value="Isocitrate/Isopropylmalate dehydrogenase-like"/>
    <property type="match status" value="1"/>
</dbReference>
<dbReference type="FunFam" id="3.40.50.10380:FF:000003">
    <property type="entry name" value="NADP-dependent malic enzyme"/>
    <property type="match status" value="1"/>
</dbReference>
<feature type="binding site" evidence="10">
    <location>
        <begin position="81"/>
        <end position="88"/>
    </location>
    <ligand>
        <name>NADP(+)</name>
        <dbReference type="ChEBI" id="CHEBI:58349"/>
    </ligand>
</feature>
<dbReference type="EMBL" id="VSIV01000307">
    <property type="protein sequence ID" value="TYB32611.1"/>
    <property type="molecule type" value="Genomic_DNA"/>
</dbReference>
<keyword evidence="6" id="KW-0560">Oxidoreductase</keyword>
<proteinExistence type="inferred from homology"/>
<comment type="cofactor">
    <cofactor evidence="2">
        <name>Mg(2+)</name>
        <dbReference type="ChEBI" id="CHEBI:18420"/>
    </cofactor>
</comment>
<evidence type="ECO:0000256" key="6">
    <source>
        <dbReference type="ARBA" id="ARBA00023002"/>
    </source>
</evidence>
<comment type="caution">
    <text evidence="13">The sequence shown here is derived from an EMBL/GenBank/DDBJ whole genome shotgun (WGS) entry which is preliminary data.</text>
</comment>
<feature type="binding site" evidence="9">
    <location>
        <position position="142"/>
    </location>
    <ligand>
        <name>a divalent metal cation</name>
        <dbReference type="ChEBI" id="CHEBI:60240"/>
    </ligand>
</feature>
<comment type="similarity">
    <text evidence="4">In the C-terminal section; belongs to the phosphate acetyltransferase and butyryltransferase family.</text>
</comment>